<organism evidence="6 7">
    <name type="scientific">Pseudochrobactrum saccharolyticum</name>
    <dbReference type="NCBI Taxonomy" id="354352"/>
    <lineage>
        <taxon>Bacteria</taxon>
        <taxon>Pseudomonadati</taxon>
        <taxon>Pseudomonadota</taxon>
        <taxon>Alphaproteobacteria</taxon>
        <taxon>Hyphomicrobiales</taxon>
        <taxon>Brucellaceae</taxon>
        <taxon>Pseudochrobactrum</taxon>
    </lineage>
</organism>
<evidence type="ECO:0000313" key="6">
    <source>
        <dbReference type="EMBL" id="MBB5091547.1"/>
    </source>
</evidence>
<evidence type="ECO:0000256" key="2">
    <source>
        <dbReference type="ARBA" id="ARBA00023015"/>
    </source>
</evidence>
<feature type="domain" description="HTH lacI-type" evidence="5">
    <location>
        <begin position="9"/>
        <end position="63"/>
    </location>
</feature>
<evidence type="ECO:0000259" key="5">
    <source>
        <dbReference type="PROSITE" id="PS50932"/>
    </source>
</evidence>
<keyword evidence="1" id="KW-0678">Repressor</keyword>
<dbReference type="SUPFAM" id="SSF53822">
    <property type="entry name" value="Periplasmic binding protein-like I"/>
    <property type="match status" value="1"/>
</dbReference>
<keyword evidence="3" id="KW-0238">DNA-binding</keyword>
<dbReference type="PROSITE" id="PS50932">
    <property type="entry name" value="HTH_LACI_2"/>
    <property type="match status" value="1"/>
</dbReference>
<comment type="caution">
    <text evidence="6">The sequence shown here is derived from an EMBL/GenBank/DDBJ whole genome shotgun (WGS) entry which is preliminary data.</text>
</comment>
<dbReference type="CDD" id="cd06267">
    <property type="entry name" value="PBP1_LacI_sugar_binding-like"/>
    <property type="match status" value="1"/>
</dbReference>
<protein>
    <submittedName>
        <fullName evidence="6">LacI family transcriptional regulator</fullName>
    </submittedName>
</protein>
<dbReference type="GO" id="GO:0000976">
    <property type="term" value="F:transcription cis-regulatory region binding"/>
    <property type="evidence" value="ECO:0007669"/>
    <property type="project" value="TreeGrafter"/>
</dbReference>
<keyword evidence="7" id="KW-1185">Reference proteome</keyword>
<dbReference type="PANTHER" id="PTHR30146:SF148">
    <property type="entry name" value="HTH-TYPE TRANSCRIPTIONAL REPRESSOR PURR-RELATED"/>
    <property type="match status" value="1"/>
</dbReference>
<dbReference type="SUPFAM" id="SSF47413">
    <property type="entry name" value="lambda repressor-like DNA-binding domains"/>
    <property type="match status" value="1"/>
</dbReference>
<dbReference type="InterPro" id="IPR046335">
    <property type="entry name" value="LacI/GalR-like_sensor"/>
</dbReference>
<evidence type="ECO:0000256" key="4">
    <source>
        <dbReference type="ARBA" id="ARBA00023163"/>
    </source>
</evidence>
<dbReference type="RefSeq" id="WP_246176105.1">
    <property type="nucleotide sequence ID" value="NZ_JACHIL010000003.1"/>
</dbReference>
<dbReference type="EMBL" id="JACHIL010000003">
    <property type="protein sequence ID" value="MBB5091547.1"/>
    <property type="molecule type" value="Genomic_DNA"/>
</dbReference>
<keyword evidence="2" id="KW-0805">Transcription regulation</keyword>
<dbReference type="GO" id="GO:0003700">
    <property type="term" value="F:DNA-binding transcription factor activity"/>
    <property type="evidence" value="ECO:0007669"/>
    <property type="project" value="TreeGrafter"/>
</dbReference>
<dbReference type="SMART" id="SM00354">
    <property type="entry name" value="HTH_LACI"/>
    <property type="match status" value="1"/>
</dbReference>
<gene>
    <name evidence="6" type="ORF">HNQ68_002088</name>
</gene>
<dbReference type="AlphaFoldDB" id="A0A7W8EQM0"/>
<dbReference type="CDD" id="cd01392">
    <property type="entry name" value="HTH_LacI"/>
    <property type="match status" value="1"/>
</dbReference>
<dbReference type="Pfam" id="PF13377">
    <property type="entry name" value="Peripla_BP_3"/>
    <property type="match status" value="1"/>
</dbReference>
<proteinExistence type="predicted"/>
<evidence type="ECO:0000313" key="7">
    <source>
        <dbReference type="Proteomes" id="UP000531231"/>
    </source>
</evidence>
<dbReference type="Gene3D" id="3.40.50.2300">
    <property type="match status" value="2"/>
</dbReference>
<dbReference type="PANTHER" id="PTHR30146">
    <property type="entry name" value="LACI-RELATED TRANSCRIPTIONAL REPRESSOR"/>
    <property type="match status" value="1"/>
</dbReference>
<dbReference type="Proteomes" id="UP000531231">
    <property type="component" value="Unassembled WGS sequence"/>
</dbReference>
<dbReference type="InterPro" id="IPR010982">
    <property type="entry name" value="Lambda_DNA-bd_dom_sf"/>
</dbReference>
<name>A0A7W8EQM0_9HYPH</name>
<keyword evidence="4" id="KW-0804">Transcription</keyword>
<evidence type="ECO:0000256" key="1">
    <source>
        <dbReference type="ARBA" id="ARBA00022491"/>
    </source>
</evidence>
<dbReference type="InterPro" id="IPR000843">
    <property type="entry name" value="HTH_LacI"/>
</dbReference>
<dbReference type="InterPro" id="IPR028082">
    <property type="entry name" value="Peripla_BP_I"/>
</dbReference>
<dbReference type="Gene3D" id="1.10.260.40">
    <property type="entry name" value="lambda repressor-like DNA-binding domains"/>
    <property type="match status" value="1"/>
</dbReference>
<evidence type="ECO:0000256" key="3">
    <source>
        <dbReference type="ARBA" id="ARBA00023125"/>
    </source>
</evidence>
<dbReference type="Pfam" id="PF00356">
    <property type="entry name" value="LacI"/>
    <property type="match status" value="1"/>
</dbReference>
<sequence length="350" mass="37254">MNKDTGRRATIVDVAKKAGLSKSTVARVLAGSSNISQDAAERVQAAVLATGYERNHLAVGMRSGRSGLLGLVIPDITNPFWAEVARGAQDQAARQGVSLLVFSSDWDADKEAAHLRALCQARVDGAIINPVADNLADLDRFGMPFVLIGSSAERFPDTSSVGSDIVQGVRLGLDVLLAQGHVQPALILGPKSRLARARFLRAVHEHCIERDVDPSILMTEDSDYTVEGGRSAMKRLLQAHQNGQHLAVFCANDLMALGGILAIRDAGLSCPQDVSILGFDGIPSGAFSWPGLTTIEKDGRRIGSTAVTALYAEIAGRAEHERIYVPCRLLERGSLADLSEMATARLVAKG</sequence>
<accession>A0A7W8EQM0</accession>
<reference evidence="6 7" key="1">
    <citation type="submission" date="2020-08" db="EMBL/GenBank/DDBJ databases">
        <title>Genomic Encyclopedia of Type Strains, Phase IV (KMG-IV): sequencing the most valuable type-strain genomes for metagenomic binning, comparative biology and taxonomic classification.</title>
        <authorList>
            <person name="Goeker M."/>
        </authorList>
    </citation>
    <scope>NUCLEOTIDE SEQUENCE [LARGE SCALE GENOMIC DNA]</scope>
    <source>
        <strain evidence="6 7">DSM 25620</strain>
    </source>
</reference>